<sequence length="79" mass="8960">VCRGMRSATIAILFAVWSWYDSRFGWKAAEYMLGLMEVMAIAGETRSHCSTEVMVIQVEQETAREGLTSLIGRRRTDTQ</sequence>
<reference evidence="1" key="2">
    <citation type="submission" date="2025-03" db="EMBL/GenBank/DDBJ databases">
        <authorList>
            <consortium name="ELIXIR-Norway"/>
            <consortium name="Elixir Norway"/>
        </authorList>
    </citation>
    <scope>NUCLEOTIDE SEQUENCE</scope>
</reference>
<evidence type="ECO:0000313" key="2">
    <source>
        <dbReference type="Proteomes" id="UP001162501"/>
    </source>
</evidence>
<gene>
    <name evidence="1" type="ORF">MRATA1EN22A_LOCUS2751</name>
</gene>
<accession>A0AC59Y7P3</accession>
<protein>
    <submittedName>
        <fullName evidence="1">Uncharacterized protein</fullName>
    </submittedName>
</protein>
<organism evidence="1 2">
    <name type="scientific">Rangifer tarandus platyrhynchus</name>
    <name type="common">Svalbard reindeer</name>
    <dbReference type="NCBI Taxonomy" id="3082113"/>
    <lineage>
        <taxon>Eukaryota</taxon>
        <taxon>Metazoa</taxon>
        <taxon>Chordata</taxon>
        <taxon>Craniata</taxon>
        <taxon>Vertebrata</taxon>
        <taxon>Euteleostomi</taxon>
        <taxon>Mammalia</taxon>
        <taxon>Eutheria</taxon>
        <taxon>Laurasiatheria</taxon>
        <taxon>Artiodactyla</taxon>
        <taxon>Ruminantia</taxon>
        <taxon>Pecora</taxon>
        <taxon>Cervidae</taxon>
        <taxon>Odocoileinae</taxon>
        <taxon>Rangifer</taxon>
    </lineage>
</organism>
<name>A0AC59Y7P3_RANTA</name>
<dbReference type="EMBL" id="OX596095">
    <property type="protein sequence ID" value="CAM9455872.1"/>
    <property type="molecule type" value="Genomic_DNA"/>
</dbReference>
<feature type="non-terminal residue" evidence="1">
    <location>
        <position position="1"/>
    </location>
</feature>
<reference evidence="1" key="1">
    <citation type="submission" date="2023-05" db="EMBL/GenBank/DDBJ databases">
        <authorList>
            <consortium name="ELIXIR-Norway"/>
        </authorList>
    </citation>
    <scope>NUCLEOTIDE SEQUENCE</scope>
</reference>
<dbReference type="Proteomes" id="UP001162501">
    <property type="component" value="Chromosome 11"/>
</dbReference>
<evidence type="ECO:0000313" key="1">
    <source>
        <dbReference type="EMBL" id="CAM9455872.1"/>
    </source>
</evidence>
<proteinExistence type="predicted"/>